<organism evidence="3 4">
    <name type="scientific">Rossellomorea aquimaris</name>
    <dbReference type="NCBI Taxonomy" id="189382"/>
    <lineage>
        <taxon>Bacteria</taxon>
        <taxon>Bacillati</taxon>
        <taxon>Bacillota</taxon>
        <taxon>Bacilli</taxon>
        <taxon>Bacillales</taxon>
        <taxon>Bacillaceae</taxon>
        <taxon>Rossellomorea</taxon>
    </lineage>
</organism>
<sequence>MGILIGIQLIVIILFSLLGWAIRSQKNYWLISGFVTRSMTEQEELIKNGYPKKTGSLLIYTGIGMLILLPLAFTSFPFVIEVQFGFMLIFLMGGFVYLSKFEVSGKRKRSFWISSTLFVVVLGFVSVLTYLGYEKYDLIVKDEEFEVTGLYGEVWQLEEIEKVELMEDMPEVTWKINGFGLSTMSKGQFKVKGYGKSLLFIHKEAPYIYIRVSDQHIFLNGENPGETKKWYDDLSKNIDEVTGHKISSLHPETQIH</sequence>
<feature type="transmembrane region" description="Helical" evidence="1">
    <location>
        <begin position="111"/>
        <end position="133"/>
    </location>
</feature>
<feature type="transmembrane region" description="Helical" evidence="1">
    <location>
        <begin position="82"/>
        <end position="99"/>
    </location>
</feature>
<feature type="transmembrane region" description="Helical" evidence="1">
    <location>
        <begin position="6"/>
        <end position="22"/>
    </location>
</feature>
<proteinExistence type="predicted"/>
<dbReference type="Pfam" id="PF12650">
    <property type="entry name" value="DUF3784"/>
    <property type="match status" value="1"/>
</dbReference>
<feature type="domain" description="Bacterial Pleckstrin homology" evidence="2">
    <location>
        <begin position="139"/>
        <end position="228"/>
    </location>
</feature>
<evidence type="ECO:0000259" key="2">
    <source>
        <dbReference type="Pfam" id="PF10882"/>
    </source>
</evidence>
<name>A0A5D4TSF3_9BACI</name>
<evidence type="ECO:0000256" key="1">
    <source>
        <dbReference type="SAM" id="Phobius"/>
    </source>
</evidence>
<dbReference type="Proteomes" id="UP000324269">
    <property type="component" value="Unassembled WGS sequence"/>
</dbReference>
<keyword evidence="1" id="KW-0812">Transmembrane</keyword>
<dbReference type="OrthoDB" id="2082701at2"/>
<dbReference type="RefSeq" id="WP_148969030.1">
    <property type="nucleotide sequence ID" value="NZ_JBNIKW010000003.1"/>
</dbReference>
<keyword evidence="1" id="KW-0472">Membrane</keyword>
<dbReference type="InterPro" id="IPR017259">
    <property type="entry name" value="UCP037672"/>
</dbReference>
<feature type="transmembrane region" description="Helical" evidence="1">
    <location>
        <begin position="57"/>
        <end position="76"/>
    </location>
</feature>
<gene>
    <name evidence="3" type="ORF">FZC85_14605</name>
</gene>
<dbReference type="AlphaFoldDB" id="A0A5D4TSF3"/>
<accession>A0A5D4TSF3</accession>
<dbReference type="InterPro" id="IPR027783">
    <property type="entry name" value="Bacterial_PH-related"/>
</dbReference>
<keyword evidence="1" id="KW-1133">Transmembrane helix</keyword>
<evidence type="ECO:0000313" key="3">
    <source>
        <dbReference type="EMBL" id="TYS84598.1"/>
    </source>
</evidence>
<reference evidence="3 4" key="1">
    <citation type="submission" date="2019-08" db="EMBL/GenBank/DDBJ databases">
        <title>Bacillus genomes from the desert of Cuatro Cienegas, Coahuila.</title>
        <authorList>
            <person name="Olmedo-Alvarez G."/>
        </authorList>
    </citation>
    <scope>NUCLEOTIDE SEQUENCE [LARGE SCALE GENOMIC DNA]</scope>
    <source>
        <strain evidence="3 4">CH87b_3T</strain>
    </source>
</reference>
<dbReference type="EMBL" id="VTEZ01000004">
    <property type="protein sequence ID" value="TYS84598.1"/>
    <property type="molecule type" value="Genomic_DNA"/>
</dbReference>
<protein>
    <submittedName>
        <fullName evidence="3">DUF3784 domain-containing protein</fullName>
    </submittedName>
</protein>
<comment type="caution">
    <text evidence="3">The sequence shown here is derived from an EMBL/GenBank/DDBJ whole genome shotgun (WGS) entry which is preliminary data.</text>
</comment>
<evidence type="ECO:0000313" key="4">
    <source>
        <dbReference type="Proteomes" id="UP000324269"/>
    </source>
</evidence>
<dbReference type="Pfam" id="PF10882">
    <property type="entry name" value="bPH_5"/>
    <property type="match status" value="1"/>
</dbReference>